<keyword evidence="2" id="KW-1185">Reference proteome</keyword>
<organism evidence="1 2">
    <name type="scientific">Phycomyces blakesleeanus (strain ATCC 8743b / DSM 1359 / FGSC 10004 / NBRC 33097 / NRRL 1555)</name>
    <dbReference type="NCBI Taxonomy" id="763407"/>
    <lineage>
        <taxon>Eukaryota</taxon>
        <taxon>Fungi</taxon>
        <taxon>Fungi incertae sedis</taxon>
        <taxon>Mucoromycota</taxon>
        <taxon>Mucoromycotina</taxon>
        <taxon>Mucoromycetes</taxon>
        <taxon>Mucorales</taxon>
        <taxon>Phycomycetaceae</taxon>
        <taxon>Phycomyces</taxon>
    </lineage>
</organism>
<sequence>MLATSPCVWTQTMRTHACPDIRSYFELAKPKFICTKGYASMTDQLDSVEFADDFKHHAKPVTKQGELEIVTKNKRRLQLATGNEYTQENKTRVEGRLCTLSVVKEKQGYFL</sequence>
<name>A0A162WAU3_PHYB8</name>
<accession>A0A162WAU3</accession>
<dbReference type="Proteomes" id="UP000077315">
    <property type="component" value="Unassembled WGS sequence"/>
</dbReference>
<evidence type="ECO:0000313" key="2">
    <source>
        <dbReference type="Proteomes" id="UP000077315"/>
    </source>
</evidence>
<dbReference type="InParanoid" id="A0A162WAU3"/>
<protein>
    <submittedName>
        <fullName evidence="1">Uncharacterized protein</fullName>
    </submittedName>
</protein>
<proteinExistence type="predicted"/>
<dbReference type="RefSeq" id="XP_018284025.1">
    <property type="nucleotide sequence ID" value="XM_018433046.1"/>
</dbReference>
<dbReference type="AlphaFoldDB" id="A0A162WAU3"/>
<dbReference type="VEuPathDB" id="FungiDB:PHYBLDRAFT_153015"/>
<dbReference type="GeneID" id="28993952"/>
<reference evidence="2" key="1">
    <citation type="submission" date="2015-06" db="EMBL/GenBank/DDBJ databases">
        <title>Expansion of signal transduction pathways in fungi by whole-genome duplication.</title>
        <authorList>
            <consortium name="DOE Joint Genome Institute"/>
            <person name="Corrochano L.M."/>
            <person name="Kuo A."/>
            <person name="Marcet-Houben M."/>
            <person name="Polaino S."/>
            <person name="Salamov A."/>
            <person name="Villalobos J.M."/>
            <person name="Alvarez M.I."/>
            <person name="Avalos J."/>
            <person name="Benito E.P."/>
            <person name="Benoit I."/>
            <person name="Burger G."/>
            <person name="Camino L.P."/>
            <person name="Canovas D."/>
            <person name="Cerda-Olmedo E."/>
            <person name="Cheng J.-F."/>
            <person name="Dominguez A."/>
            <person name="Elias M."/>
            <person name="Eslava A.P."/>
            <person name="Glaser F."/>
            <person name="Grimwood J."/>
            <person name="Gutierrez G."/>
            <person name="Heitman J."/>
            <person name="Henrissat B."/>
            <person name="Iturriaga E.A."/>
            <person name="Lang B.F."/>
            <person name="Lavin J.L."/>
            <person name="Lee S."/>
            <person name="Li W."/>
            <person name="Lindquist E."/>
            <person name="Lopez-Garcia S."/>
            <person name="Luque E.M."/>
            <person name="Marcos A.T."/>
            <person name="Martin J."/>
            <person name="McCluskey K."/>
            <person name="Medina H.R."/>
            <person name="Miralles-Duran A."/>
            <person name="Miyazaki A."/>
            <person name="Munoz-Torres E."/>
            <person name="Oguiza J.A."/>
            <person name="Ohm R."/>
            <person name="Olmedo M."/>
            <person name="Orejas M."/>
            <person name="Ortiz-Castellanos L."/>
            <person name="Pisabarro A.G."/>
            <person name="Rodriguez-Romero J."/>
            <person name="Ruiz-Herrera J."/>
            <person name="Ruiz-Vazquez R."/>
            <person name="Sanz C."/>
            <person name="Schackwitz W."/>
            <person name="Schmutz J."/>
            <person name="Shahriari M."/>
            <person name="Shelest E."/>
            <person name="Silva-Franco F."/>
            <person name="Soanes D."/>
            <person name="Syed K."/>
            <person name="Tagua V.G."/>
            <person name="Talbot N.J."/>
            <person name="Thon M."/>
            <person name="De vries R.P."/>
            <person name="Wiebenga A."/>
            <person name="Yadav J.S."/>
            <person name="Braun E.L."/>
            <person name="Baker S."/>
            <person name="Garre V."/>
            <person name="Horwitz B."/>
            <person name="Torres-Martinez S."/>
            <person name="Idnurm A."/>
            <person name="Herrera-Estrella A."/>
            <person name="Gabaldon T."/>
            <person name="Grigoriev I.V."/>
        </authorList>
    </citation>
    <scope>NUCLEOTIDE SEQUENCE [LARGE SCALE GENOMIC DNA]</scope>
    <source>
        <strain evidence="2">NRRL 1555(-)</strain>
    </source>
</reference>
<dbReference type="EMBL" id="KV441007">
    <property type="protein sequence ID" value="OAD65985.1"/>
    <property type="molecule type" value="Genomic_DNA"/>
</dbReference>
<gene>
    <name evidence="1" type="ORF">PHYBLDRAFT_153015</name>
</gene>
<evidence type="ECO:0000313" key="1">
    <source>
        <dbReference type="EMBL" id="OAD65985.1"/>
    </source>
</evidence>